<dbReference type="InterPro" id="IPR051794">
    <property type="entry name" value="PG_Endopeptidase_C40"/>
</dbReference>
<reference evidence="8 9" key="1">
    <citation type="submission" date="2015-03" db="EMBL/GenBank/DDBJ databases">
        <title>Luteipulveratus halotolerans sp. nov., a novel actinobacterium (Dermacoccaceae) from Sarawak, Malaysia.</title>
        <authorList>
            <person name="Juboi H."/>
            <person name="Basik A."/>
            <person name="Shamsul S.S."/>
            <person name="Arnold P."/>
            <person name="Schmitt E.K."/>
            <person name="Sanglier J.-J."/>
            <person name="Yeo T."/>
        </authorList>
    </citation>
    <scope>NUCLEOTIDE SEQUENCE [LARGE SCALE GENOMIC DNA]</scope>
    <source>
        <strain evidence="8 9">MN07-A0370</strain>
    </source>
</reference>
<gene>
    <name evidence="8" type="ORF">VV02_11750</name>
</gene>
<dbReference type="AlphaFoldDB" id="A0A0K1JI34"/>
<name>A0A0K1JI34_9MICO</name>
<dbReference type="Proteomes" id="UP000066480">
    <property type="component" value="Chromosome"/>
</dbReference>
<evidence type="ECO:0000313" key="9">
    <source>
        <dbReference type="Proteomes" id="UP000066480"/>
    </source>
</evidence>
<accession>A0A0K1JI34</accession>
<feature type="chain" id="PRO_5005461756" description="NlpC/P60 domain-containing protein" evidence="6">
    <location>
        <begin position="32"/>
        <end position="383"/>
    </location>
</feature>
<keyword evidence="3" id="KW-0378">Hydrolase</keyword>
<dbReference type="Gene3D" id="3.90.1720.10">
    <property type="entry name" value="endopeptidase domain like (from Nostoc punctiforme)"/>
    <property type="match status" value="1"/>
</dbReference>
<keyword evidence="4" id="KW-0788">Thiol protease</keyword>
<feature type="region of interest" description="Disordered" evidence="5">
    <location>
        <begin position="180"/>
        <end position="216"/>
    </location>
</feature>
<keyword evidence="6" id="KW-0732">Signal</keyword>
<evidence type="ECO:0000313" key="8">
    <source>
        <dbReference type="EMBL" id="AKU16382.1"/>
    </source>
</evidence>
<dbReference type="PANTHER" id="PTHR47359">
    <property type="entry name" value="PEPTIDOGLYCAN DL-ENDOPEPTIDASE CWLO"/>
    <property type="match status" value="1"/>
</dbReference>
<dbReference type="InterPro" id="IPR038765">
    <property type="entry name" value="Papain-like_cys_pep_sf"/>
</dbReference>
<keyword evidence="9" id="KW-1185">Reference proteome</keyword>
<dbReference type="GO" id="GO:0008234">
    <property type="term" value="F:cysteine-type peptidase activity"/>
    <property type="evidence" value="ECO:0007669"/>
    <property type="project" value="UniProtKB-KW"/>
</dbReference>
<dbReference type="PANTHER" id="PTHR47359:SF3">
    <property type="entry name" value="NLP_P60 DOMAIN-CONTAINING PROTEIN-RELATED"/>
    <property type="match status" value="1"/>
</dbReference>
<feature type="domain" description="NlpC/P60" evidence="7">
    <location>
        <begin position="43"/>
        <end position="203"/>
    </location>
</feature>
<dbReference type="RefSeq" id="WP_052591709.1">
    <property type="nucleotide sequence ID" value="NZ_CP011112.1"/>
</dbReference>
<evidence type="ECO:0000256" key="1">
    <source>
        <dbReference type="ARBA" id="ARBA00007074"/>
    </source>
</evidence>
<evidence type="ECO:0000256" key="3">
    <source>
        <dbReference type="ARBA" id="ARBA00022801"/>
    </source>
</evidence>
<dbReference type="PATRIC" id="fig|571913.6.peg.2392"/>
<evidence type="ECO:0000259" key="7">
    <source>
        <dbReference type="PROSITE" id="PS51935"/>
    </source>
</evidence>
<organism evidence="8 9">
    <name type="scientific">Luteipulveratus mongoliensis</name>
    <dbReference type="NCBI Taxonomy" id="571913"/>
    <lineage>
        <taxon>Bacteria</taxon>
        <taxon>Bacillati</taxon>
        <taxon>Actinomycetota</taxon>
        <taxon>Actinomycetes</taxon>
        <taxon>Micrococcales</taxon>
        <taxon>Dermacoccaceae</taxon>
        <taxon>Luteipulveratus</taxon>
    </lineage>
</organism>
<evidence type="ECO:0000256" key="5">
    <source>
        <dbReference type="SAM" id="MobiDB-lite"/>
    </source>
</evidence>
<evidence type="ECO:0000256" key="6">
    <source>
        <dbReference type="SAM" id="SignalP"/>
    </source>
</evidence>
<comment type="similarity">
    <text evidence="1">Belongs to the peptidase C40 family.</text>
</comment>
<sequence>MKHKMRYIGAGLVGSCVIAMGLVVTHNSASAADGSCVAHGQVSAASARAIEAACAEFNKKTPYSWGGGHGGQPGATTGSIYGDEPGESGGYYDDRNLVGYDCSGLMRWAWFKATGVDYGAGGTSQQGGAMTSHGFTALPNPGDAGSYQPGDVIVWRGHTAMVLGDGMMVQAEGDDADLTVKPISSHGGTPTGVYRYNGDGGTPPPPPQDPGEGKPLSIWASNVAVRTDSNNGSAQVGTTGPGTFGFTCQKRGENVSADGYSNDLWSYSKKLGGFVNNVFMKGEADYGLPACGGDAPKPPAPSDPGKSLDIWATDVNVRTDATSASGKVRTIQPSSATFTCQKRGEMVNDSGYSNDLWSFSPQLGGYVNNVFMKGDADYALKAC</sequence>
<dbReference type="EMBL" id="CP011112">
    <property type="protein sequence ID" value="AKU16382.1"/>
    <property type="molecule type" value="Genomic_DNA"/>
</dbReference>
<keyword evidence="2" id="KW-0645">Protease</keyword>
<dbReference type="KEGG" id="lmoi:VV02_11750"/>
<evidence type="ECO:0000256" key="2">
    <source>
        <dbReference type="ARBA" id="ARBA00022670"/>
    </source>
</evidence>
<dbReference type="STRING" id="571913.VV02_11750"/>
<feature type="signal peptide" evidence="6">
    <location>
        <begin position="1"/>
        <end position="31"/>
    </location>
</feature>
<dbReference type="Pfam" id="PF00877">
    <property type="entry name" value="NLPC_P60"/>
    <property type="match status" value="1"/>
</dbReference>
<proteinExistence type="inferred from homology"/>
<dbReference type="InterPro" id="IPR000064">
    <property type="entry name" value="NLP_P60_dom"/>
</dbReference>
<dbReference type="OrthoDB" id="5177647at2"/>
<evidence type="ECO:0000256" key="4">
    <source>
        <dbReference type="ARBA" id="ARBA00022807"/>
    </source>
</evidence>
<dbReference type="PROSITE" id="PS51935">
    <property type="entry name" value="NLPC_P60"/>
    <property type="match status" value="1"/>
</dbReference>
<protein>
    <recommendedName>
        <fullName evidence="7">NlpC/P60 domain-containing protein</fullName>
    </recommendedName>
</protein>
<dbReference type="GO" id="GO:0006508">
    <property type="term" value="P:proteolysis"/>
    <property type="evidence" value="ECO:0007669"/>
    <property type="project" value="UniProtKB-KW"/>
</dbReference>
<dbReference type="SUPFAM" id="SSF54001">
    <property type="entry name" value="Cysteine proteinases"/>
    <property type="match status" value="1"/>
</dbReference>